<comment type="caution">
    <text evidence="3">The sequence shown here is derived from an EMBL/GenBank/DDBJ whole genome shotgun (WGS) entry which is preliminary data.</text>
</comment>
<sequence>MSIWYLLINLAYFLRSVSSDATQTIASLDAYKQQRSCATVCFWNGEPNSDPNGSYAQDVLGIQLECCPQVTCKGNAKDACYCRPDLRDSAVSWLSTCVIHQCSETADFSSAVSIYDEYCKDKRDVPSSLPVTKATTTADSEPEDTASDRDSGSQPTAPATASNRESGGKATATVTVSVPSSGAVSLASDAYLLYHIGT</sequence>
<dbReference type="STRING" id="2594813.A0A395N1A8"/>
<name>A0A395N1A8_9HYPO</name>
<evidence type="ECO:0000313" key="4">
    <source>
        <dbReference type="Proteomes" id="UP000265631"/>
    </source>
</evidence>
<feature type="region of interest" description="Disordered" evidence="1">
    <location>
        <begin position="130"/>
        <end position="173"/>
    </location>
</feature>
<evidence type="ECO:0000256" key="2">
    <source>
        <dbReference type="SAM" id="SignalP"/>
    </source>
</evidence>
<organism evidence="3 4">
    <name type="scientific">Fusarium flagelliforme</name>
    <dbReference type="NCBI Taxonomy" id="2675880"/>
    <lineage>
        <taxon>Eukaryota</taxon>
        <taxon>Fungi</taxon>
        <taxon>Dikarya</taxon>
        <taxon>Ascomycota</taxon>
        <taxon>Pezizomycotina</taxon>
        <taxon>Sordariomycetes</taxon>
        <taxon>Hypocreomycetidae</taxon>
        <taxon>Hypocreales</taxon>
        <taxon>Nectriaceae</taxon>
        <taxon>Fusarium</taxon>
        <taxon>Fusarium incarnatum-equiseti species complex</taxon>
    </lineage>
</organism>
<keyword evidence="4" id="KW-1185">Reference proteome</keyword>
<evidence type="ECO:0000313" key="3">
    <source>
        <dbReference type="EMBL" id="RFN53908.1"/>
    </source>
</evidence>
<gene>
    <name evidence="3" type="ORF">FIE12Z_1822</name>
</gene>
<feature type="chain" id="PRO_5017392313" description="Extracellular membrane protein CFEM domain-containing protein" evidence="2">
    <location>
        <begin position="20"/>
        <end position="198"/>
    </location>
</feature>
<keyword evidence="2" id="KW-0732">Signal</keyword>
<reference evidence="3 4" key="1">
    <citation type="journal article" date="2018" name="PLoS Pathog.">
        <title>Evolution of structural diversity of trichothecenes, a family of toxins produced by plant pathogenic and entomopathogenic fungi.</title>
        <authorList>
            <person name="Proctor R.H."/>
            <person name="McCormick S.P."/>
            <person name="Kim H.S."/>
            <person name="Cardoza R.E."/>
            <person name="Stanley A.M."/>
            <person name="Lindo L."/>
            <person name="Kelly A."/>
            <person name="Brown D.W."/>
            <person name="Lee T."/>
            <person name="Vaughan M.M."/>
            <person name="Alexander N.J."/>
            <person name="Busman M."/>
            <person name="Gutierrez S."/>
        </authorList>
    </citation>
    <scope>NUCLEOTIDE SEQUENCE [LARGE SCALE GENOMIC DNA]</scope>
    <source>
        <strain evidence="3 4">NRRL 13405</strain>
    </source>
</reference>
<dbReference type="AlphaFoldDB" id="A0A395N1A8"/>
<feature type="signal peptide" evidence="2">
    <location>
        <begin position="1"/>
        <end position="19"/>
    </location>
</feature>
<proteinExistence type="predicted"/>
<evidence type="ECO:0008006" key="5">
    <source>
        <dbReference type="Google" id="ProtNLM"/>
    </source>
</evidence>
<feature type="compositionally biased region" description="Polar residues" evidence="1">
    <location>
        <begin position="152"/>
        <end position="165"/>
    </location>
</feature>
<protein>
    <recommendedName>
        <fullName evidence="5">Extracellular membrane protein CFEM domain-containing protein</fullName>
    </recommendedName>
</protein>
<evidence type="ECO:0000256" key="1">
    <source>
        <dbReference type="SAM" id="MobiDB-lite"/>
    </source>
</evidence>
<dbReference type="EMBL" id="PXXK01000035">
    <property type="protein sequence ID" value="RFN53908.1"/>
    <property type="molecule type" value="Genomic_DNA"/>
</dbReference>
<accession>A0A395N1A8</accession>
<feature type="compositionally biased region" description="Polar residues" evidence="1">
    <location>
        <begin position="130"/>
        <end position="139"/>
    </location>
</feature>
<dbReference type="Proteomes" id="UP000265631">
    <property type="component" value="Unassembled WGS sequence"/>
</dbReference>